<dbReference type="Pfam" id="PF07732">
    <property type="entry name" value="Cu-oxidase_3"/>
    <property type="match status" value="1"/>
</dbReference>
<keyword evidence="3" id="KW-0812">Transmembrane</keyword>
<dbReference type="InterPro" id="IPR008972">
    <property type="entry name" value="Cupredoxin"/>
</dbReference>
<evidence type="ECO:0000313" key="7">
    <source>
        <dbReference type="Proteomes" id="UP001183176"/>
    </source>
</evidence>
<comment type="similarity">
    <text evidence="1">Belongs to the multicopper oxidase family.</text>
</comment>
<evidence type="ECO:0000256" key="3">
    <source>
        <dbReference type="SAM" id="Phobius"/>
    </source>
</evidence>
<evidence type="ECO:0000259" key="4">
    <source>
        <dbReference type="Pfam" id="PF07731"/>
    </source>
</evidence>
<proteinExistence type="inferred from homology"/>
<feature type="region of interest" description="Disordered" evidence="2">
    <location>
        <begin position="37"/>
        <end position="60"/>
    </location>
</feature>
<reference evidence="7" key="1">
    <citation type="submission" date="2023-07" db="EMBL/GenBank/DDBJ databases">
        <title>30 novel species of actinomycetes from the DSMZ collection.</title>
        <authorList>
            <person name="Nouioui I."/>
        </authorList>
    </citation>
    <scope>NUCLEOTIDE SEQUENCE [LARGE SCALE GENOMIC DNA]</scope>
    <source>
        <strain evidence="7">DSM 44399</strain>
    </source>
</reference>
<dbReference type="Gene3D" id="2.60.40.420">
    <property type="entry name" value="Cupredoxins - blue copper proteins"/>
    <property type="match status" value="4"/>
</dbReference>
<dbReference type="Proteomes" id="UP001183176">
    <property type="component" value="Unassembled WGS sequence"/>
</dbReference>
<evidence type="ECO:0000313" key="6">
    <source>
        <dbReference type="EMBL" id="MDT0264221.1"/>
    </source>
</evidence>
<evidence type="ECO:0000259" key="5">
    <source>
        <dbReference type="Pfam" id="PF07732"/>
    </source>
</evidence>
<gene>
    <name evidence="6" type="ORF">RM423_22905</name>
</gene>
<evidence type="ECO:0000256" key="2">
    <source>
        <dbReference type="SAM" id="MobiDB-lite"/>
    </source>
</evidence>
<organism evidence="6 7">
    <name type="scientific">Jatrophihabitans lederbergiae</name>
    <dbReference type="NCBI Taxonomy" id="3075547"/>
    <lineage>
        <taxon>Bacteria</taxon>
        <taxon>Bacillati</taxon>
        <taxon>Actinomycetota</taxon>
        <taxon>Actinomycetes</taxon>
        <taxon>Jatrophihabitantales</taxon>
        <taxon>Jatrophihabitantaceae</taxon>
        <taxon>Jatrophihabitans</taxon>
    </lineage>
</organism>
<dbReference type="InterPro" id="IPR011706">
    <property type="entry name" value="Cu-oxidase_C"/>
</dbReference>
<comment type="caution">
    <text evidence="6">The sequence shown here is derived from an EMBL/GenBank/DDBJ whole genome shotgun (WGS) entry which is preliminary data.</text>
</comment>
<dbReference type="InterPro" id="IPR011707">
    <property type="entry name" value="Cu-oxidase-like_N"/>
</dbReference>
<protein>
    <submittedName>
        <fullName evidence="6">Multicopper oxidase domain-containing protein</fullName>
    </submittedName>
</protein>
<keyword evidence="3" id="KW-1133">Transmembrane helix</keyword>
<dbReference type="PANTHER" id="PTHR48267:SF1">
    <property type="entry name" value="BILIRUBIN OXIDASE"/>
    <property type="match status" value="1"/>
</dbReference>
<name>A0ABU2JGV1_9ACTN</name>
<dbReference type="RefSeq" id="WP_311425362.1">
    <property type="nucleotide sequence ID" value="NZ_JAVREH010000078.1"/>
</dbReference>
<feature type="domain" description="Plastocyanin-like" evidence="4">
    <location>
        <begin position="503"/>
        <end position="615"/>
    </location>
</feature>
<keyword evidence="3" id="KW-0472">Membrane</keyword>
<evidence type="ECO:0000256" key="1">
    <source>
        <dbReference type="ARBA" id="ARBA00010609"/>
    </source>
</evidence>
<dbReference type="SUPFAM" id="SSF49503">
    <property type="entry name" value="Cupredoxins"/>
    <property type="match status" value="3"/>
</dbReference>
<dbReference type="Pfam" id="PF07731">
    <property type="entry name" value="Cu-oxidase_2"/>
    <property type="match status" value="1"/>
</dbReference>
<keyword evidence="7" id="KW-1185">Reference proteome</keyword>
<feature type="domain" description="Plastocyanin-like" evidence="5">
    <location>
        <begin position="184"/>
        <end position="238"/>
    </location>
</feature>
<feature type="transmembrane region" description="Helical" evidence="3">
    <location>
        <begin position="82"/>
        <end position="101"/>
    </location>
</feature>
<accession>A0ABU2JGV1</accession>
<dbReference type="InterPro" id="IPR045087">
    <property type="entry name" value="Cu-oxidase_fam"/>
</dbReference>
<dbReference type="PANTHER" id="PTHR48267">
    <property type="entry name" value="CUPREDOXIN SUPERFAMILY PROTEIN"/>
    <property type="match status" value="1"/>
</dbReference>
<dbReference type="EMBL" id="JAVREH010000078">
    <property type="protein sequence ID" value="MDT0264221.1"/>
    <property type="molecule type" value="Genomic_DNA"/>
</dbReference>
<sequence length="618" mass="67788">MIPLKNRKTNTIIGTIRARSTSPSTTRARWSPLARLRCSPPKAKGSRASQSTAREPVSSDVLAASPAGEGTMRMARQLSRRAFVSGLAAVGGTAALGGFAYSEIHSDKTVRGIPGPTLAFGKTGNTKPLDGLTDNLHQIASDLTLPRPFIARLPVPQVLVPRRVGNTDHYHIRQTRAVQEIIPGHQTEIWGYNGTFPGPTIVSKRNRRTVVTHTNELPVPTVVHLHGGHTPPHSDGFPTDYLTSDESIQAMRNGSSAAQMMADPKADVRHLSRAYTYPMEQPAATLWYHDHRMDFTGASVYRGLAGFHLLRDEQEMALPLPSGSRDVPLMICDRAFASDGALKYPSVDSHMRKPGVEDASLPGVMGDVILVNGACWPLMEVQTARYRFRVLNACNSRILHLALDSPRTTPPIVQIGSDAGLLAAPVSHQELVIAPSQRFEIVLDFSAYHPGDEITLLNTAGAGSTGVVMRFRVTGKVTDTSSIPDKLADVEPIPASKVQRHRVFDFHRADERGWWINNEFFAPTSSIADVPREAIEKWTFVSDYHHPVHVHLVSFQVVARNGGPPGPYDAGWKDTVFVNGAERVDVVARFHGEAGRYIMHCHNLEHEDMSMMATFKLI</sequence>